<feature type="transmembrane region" description="Helical" evidence="6">
    <location>
        <begin position="209"/>
        <end position="233"/>
    </location>
</feature>
<evidence type="ECO:0000256" key="5">
    <source>
        <dbReference type="ARBA" id="ARBA00023180"/>
    </source>
</evidence>
<protein>
    <recommendedName>
        <fullName evidence="7">T-cell immunomodulatory protein TIP C2 domain-containing protein</fullName>
    </recommendedName>
</protein>
<comment type="caution">
    <text evidence="8">The sequence shown here is derived from an EMBL/GenBank/DDBJ whole genome shotgun (WGS) entry which is preliminary data.</text>
</comment>
<keyword evidence="4 6" id="KW-0472">Membrane</keyword>
<keyword evidence="5" id="KW-0325">Glycoprotein</keyword>
<dbReference type="GO" id="GO:0005886">
    <property type="term" value="C:plasma membrane"/>
    <property type="evidence" value="ECO:0007669"/>
    <property type="project" value="TreeGrafter"/>
</dbReference>
<evidence type="ECO:0000256" key="2">
    <source>
        <dbReference type="ARBA" id="ARBA00022692"/>
    </source>
</evidence>
<dbReference type="InterPro" id="IPR057089">
    <property type="entry name" value="C2_TIP"/>
</dbReference>
<dbReference type="PANTHER" id="PTHR13412">
    <property type="entry name" value="T-CELL IMMUNOMODULATORY PROTEIN HOMOLOG"/>
    <property type="match status" value="1"/>
</dbReference>
<sequence>VVCSHAATVANRRLLTAVHDGVQSLETKKPLVLGTFFDLDDDGTLDIMMITASDQDANRWSTQVVFNNFFNDAFFAKTLVLNGVCLKWCSSGEPDSPIRSPYGVNYPGASIKFTIVDTSGNKRLTQVAQLPQSNYMVRLTPYSLFGLGRTNNYIEDLFAGTTYNQSQWYRSWSGVIPNSQLVISPYQVKPGDQVDNWRIELYINVGSSAVGVLVVLLVTIFVLLVTVLVLNWLERREDKKEKDRSLHVINFDAL</sequence>
<evidence type="ECO:0000256" key="1">
    <source>
        <dbReference type="ARBA" id="ARBA00004479"/>
    </source>
</evidence>
<keyword evidence="3 6" id="KW-1133">Transmembrane helix</keyword>
<name>A0A9W8APK5_9FUNG</name>
<reference evidence="8" key="1">
    <citation type="submission" date="2022-07" db="EMBL/GenBank/DDBJ databases">
        <title>Phylogenomic reconstructions and comparative analyses of Kickxellomycotina fungi.</title>
        <authorList>
            <person name="Reynolds N.K."/>
            <person name="Stajich J.E."/>
            <person name="Barry K."/>
            <person name="Grigoriev I.V."/>
            <person name="Crous P."/>
            <person name="Smith M.E."/>
        </authorList>
    </citation>
    <scope>NUCLEOTIDE SEQUENCE</scope>
    <source>
        <strain evidence="8">RSA 1196</strain>
    </source>
</reference>
<feature type="non-terminal residue" evidence="8">
    <location>
        <position position="254"/>
    </location>
</feature>
<dbReference type="EMBL" id="JANBPY010000587">
    <property type="protein sequence ID" value="KAJ1965560.1"/>
    <property type="molecule type" value="Genomic_DNA"/>
</dbReference>
<dbReference type="Pfam" id="PF23122">
    <property type="entry name" value="C2_ITFG1"/>
    <property type="match status" value="1"/>
</dbReference>
<dbReference type="InterPro" id="IPR024881">
    <property type="entry name" value="Tip"/>
</dbReference>
<evidence type="ECO:0000256" key="3">
    <source>
        <dbReference type="ARBA" id="ARBA00022989"/>
    </source>
</evidence>
<keyword evidence="2 6" id="KW-0812">Transmembrane</keyword>
<evidence type="ECO:0000256" key="6">
    <source>
        <dbReference type="SAM" id="Phobius"/>
    </source>
</evidence>
<dbReference type="AlphaFoldDB" id="A0A9W8APK5"/>
<evidence type="ECO:0000313" key="9">
    <source>
        <dbReference type="Proteomes" id="UP001150925"/>
    </source>
</evidence>
<accession>A0A9W8APK5</accession>
<keyword evidence="9" id="KW-1185">Reference proteome</keyword>
<gene>
    <name evidence="8" type="ORF">IWQ62_002640</name>
</gene>
<organism evidence="8 9">
    <name type="scientific">Dispira parvispora</name>
    <dbReference type="NCBI Taxonomy" id="1520584"/>
    <lineage>
        <taxon>Eukaryota</taxon>
        <taxon>Fungi</taxon>
        <taxon>Fungi incertae sedis</taxon>
        <taxon>Zoopagomycota</taxon>
        <taxon>Kickxellomycotina</taxon>
        <taxon>Dimargaritomycetes</taxon>
        <taxon>Dimargaritales</taxon>
        <taxon>Dimargaritaceae</taxon>
        <taxon>Dispira</taxon>
    </lineage>
</organism>
<dbReference type="Proteomes" id="UP001150925">
    <property type="component" value="Unassembled WGS sequence"/>
</dbReference>
<dbReference type="OrthoDB" id="10022113at2759"/>
<evidence type="ECO:0000256" key="4">
    <source>
        <dbReference type="ARBA" id="ARBA00023136"/>
    </source>
</evidence>
<evidence type="ECO:0000313" key="8">
    <source>
        <dbReference type="EMBL" id="KAJ1965560.1"/>
    </source>
</evidence>
<evidence type="ECO:0000259" key="7">
    <source>
        <dbReference type="Pfam" id="PF23122"/>
    </source>
</evidence>
<feature type="domain" description="T-cell immunomodulatory protein TIP C2" evidence="7">
    <location>
        <begin position="101"/>
        <end position="202"/>
    </location>
</feature>
<comment type="subcellular location">
    <subcellularLocation>
        <location evidence="1">Membrane</location>
        <topology evidence="1">Single-pass type I membrane protein</topology>
    </subcellularLocation>
</comment>
<dbReference type="PANTHER" id="PTHR13412:SF0">
    <property type="entry name" value="T-CELL IMMUNOMODULATORY PROTEIN"/>
    <property type="match status" value="1"/>
</dbReference>
<proteinExistence type="predicted"/>